<dbReference type="InterPro" id="IPR002501">
    <property type="entry name" value="PsdUridine_synth_N"/>
</dbReference>
<protein>
    <recommendedName>
        <fullName evidence="5">tRNA pseudouridine synthase B</fullName>
        <ecNumber evidence="5">5.4.99.25</ecNumber>
    </recommendedName>
    <alternativeName>
        <fullName evidence="5">tRNA pseudouridine(55) synthase</fullName>
        <shortName evidence="5">Psi55 synthase</shortName>
    </alternativeName>
    <alternativeName>
        <fullName evidence="5">tRNA pseudouridylate synthase</fullName>
    </alternativeName>
    <alternativeName>
        <fullName evidence="5">tRNA-uridine isomerase</fullName>
    </alternativeName>
</protein>
<evidence type="ECO:0000256" key="5">
    <source>
        <dbReference type="HAMAP-Rule" id="MF_01080"/>
    </source>
</evidence>
<dbReference type="Proteomes" id="UP000441772">
    <property type="component" value="Unassembled WGS sequence"/>
</dbReference>
<evidence type="ECO:0000256" key="3">
    <source>
        <dbReference type="ARBA" id="ARBA00022694"/>
    </source>
</evidence>
<accession>A0A6I1GWJ0</accession>
<feature type="domain" description="Dyskerin-like" evidence="6">
    <location>
        <begin position="1"/>
        <end position="31"/>
    </location>
</feature>
<dbReference type="PANTHER" id="PTHR13767">
    <property type="entry name" value="TRNA-PSEUDOURIDINE SYNTHASE"/>
    <property type="match status" value="1"/>
</dbReference>
<dbReference type="GO" id="GO:1990481">
    <property type="term" value="P:mRNA pseudouridine synthesis"/>
    <property type="evidence" value="ECO:0007669"/>
    <property type="project" value="TreeGrafter"/>
</dbReference>
<dbReference type="Pfam" id="PF09142">
    <property type="entry name" value="TruB_C"/>
    <property type="match status" value="1"/>
</dbReference>
<dbReference type="GO" id="GO:0160148">
    <property type="term" value="F:tRNA pseudouridine(55) synthase activity"/>
    <property type="evidence" value="ECO:0007669"/>
    <property type="project" value="UniProtKB-EC"/>
</dbReference>
<sequence length="409" mass="43351">MTAQAGGQRTIPESGMLIVDKPRGVTSHDVVAASRRLLHTKKVGHAGTLDPMATGVLVLGFGDATRLLNHIVEHDKTYEATIRLGQATTTDDADGEFIDVPDVADSADAIADVADAAAAAIAEFRSRWRELSAQPTEGGPVAAATLRQLIAQVIAARFTGDIDQIPNTYSAIKINGQRAYDLARDGRDVELKARRITVSEFTVLDLRVGFVGDTHPGEPLTDPAAAATSAATTTASLRPVIDLDVRVSCSAGTYIRALGRDLGATLGTGGYLTRLRRTRIGRFHVTDPNVVVAHAEPHTFTDRNGVEQTRNRAVFDLKPTTDGAADDSSAADAALSTRIIPMLAAAEAAMPTLAITEQDADNLRYGRRIPYDIRGTAAAYLPDTGEVVALVERAKRGAAKPVTVFRANG</sequence>
<keyword evidence="4 5" id="KW-0413">Isomerase</keyword>
<gene>
    <name evidence="5" type="primary">truB</name>
    <name evidence="7" type="ORF">F7D09_0576</name>
</gene>
<comment type="similarity">
    <text evidence="2 5">Belongs to the pseudouridine synthase TruB family. Type 1 subfamily.</text>
</comment>
<dbReference type="Gene3D" id="3.30.2350.10">
    <property type="entry name" value="Pseudouridine synthase"/>
    <property type="match status" value="1"/>
</dbReference>
<reference evidence="7 8" key="1">
    <citation type="submission" date="2019-09" db="EMBL/GenBank/DDBJ databases">
        <title>Characterization of the phylogenetic diversity of two novel species belonging to the genus Bifidobacterium: Bifidobacterium cebidarum sp. nov. and Bifidobacterium leontopitheci sp. nov.</title>
        <authorList>
            <person name="Lugli G.A."/>
            <person name="Duranti S."/>
            <person name="Milani C."/>
            <person name="Turroni F."/>
            <person name="Ventura M."/>
        </authorList>
    </citation>
    <scope>NUCLEOTIDE SEQUENCE [LARGE SCALE GENOMIC DNA]</scope>
    <source>
        <strain evidence="7 8">LMG 31471</strain>
    </source>
</reference>
<dbReference type="InterPro" id="IPR014780">
    <property type="entry name" value="tRNA_psdUridine_synth_TruB"/>
</dbReference>
<keyword evidence="3 5" id="KW-0819">tRNA processing</keyword>
<dbReference type="SMART" id="SM01136">
    <property type="entry name" value="DKCLD"/>
    <property type="match status" value="1"/>
</dbReference>
<dbReference type="Gene3D" id="2.30.130.10">
    <property type="entry name" value="PUA domain"/>
    <property type="match status" value="1"/>
</dbReference>
<dbReference type="EMBL" id="WBVT01000006">
    <property type="protein sequence ID" value="KAB7790841.1"/>
    <property type="molecule type" value="Genomic_DNA"/>
</dbReference>
<dbReference type="GO" id="GO:0031119">
    <property type="term" value="P:tRNA pseudouridine synthesis"/>
    <property type="evidence" value="ECO:0007669"/>
    <property type="project" value="UniProtKB-UniRule"/>
</dbReference>
<dbReference type="InterPro" id="IPR020103">
    <property type="entry name" value="PsdUridine_synth_cat_dom_sf"/>
</dbReference>
<dbReference type="AlphaFoldDB" id="A0A6I1GWJ0"/>
<dbReference type="GO" id="GO:0003723">
    <property type="term" value="F:RNA binding"/>
    <property type="evidence" value="ECO:0007669"/>
    <property type="project" value="InterPro"/>
</dbReference>
<comment type="function">
    <text evidence="5">Responsible for synthesis of pseudouridine from uracil-55 in the psi GC loop of transfer RNAs.</text>
</comment>
<name>A0A6I1GWJ0_9BIFI</name>
<dbReference type="InterPro" id="IPR036974">
    <property type="entry name" value="PUA_sf"/>
</dbReference>
<comment type="catalytic activity">
    <reaction evidence="1 5">
        <text>uridine(55) in tRNA = pseudouridine(55) in tRNA</text>
        <dbReference type="Rhea" id="RHEA:42532"/>
        <dbReference type="Rhea" id="RHEA-COMP:10101"/>
        <dbReference type="Rhea" id="RHEA-COMP:10102"/>
        <dbReference type="ChEBI" id="CHEBI:65314"/>
        <dbReference type="ChEBI" id="CHEBI:65315"/>
        <dbReference type="EC" id="5.4.99.25"/>
    </reaction>
</comment>
<evidence type="ECO:0000256" key="1">
    <source>
        <dbReference type="ARBA" id="ARBA00000385"/>
    </source>
</evidence>
<evidence type="ECO:0000256" key="2">
    <source>
        <dbReference type="ARBA" id="ARBA00005642"/>
    </source>
</evidence>
<organism evidence="7 8">
    <name type="scientific">Bifidobacterium leontopitheci</name>
    <dbReference type="NCBI Taxonomy" id="2650774"/>
    <lineage>
        <taxon>Bacteria</taxon>
        <taxon>Bacillati</taxon>
        <taxon>Actinomycetota</taxon>
        <taxon>Actinomycetes</taxon>
        <taxon>Bifidobacteriales</taxon>
        <taxon>Bifidobacteriaceae</taxon>
        <taxon>Bifidobacterium</taxon>
    </lineage>
</organism>
<dbReference type="EC" id="5.4.99.25" evidence="5"/>
<evidence type="ECO:0000313" key="7">
    <source>
        <dbReference type="EMBL" id="KAB7790841.1"/>
    </source>
</evidence>
<feature type="active site" description="Nucleophile" evidence="5">
    <location>
        <position position="50"/>
    </location>
</feature>
<proteinExistence type="inferred from homology"/>
<keyword evidence="8" id="KW-1185">Reference proteome</keyword>
<evidence type="ECO:0000259" key="6">
    <source>
        <dbReference type="SMART" id="SM01136"/>
    </source>
</evidence>
<dbReference type="CDD" id="cd02573">
    <property type="entry name" value="PseudoU_synth_EcTruB"/>
    <property type="match status" value="1"/>
</dbReference>
<dbReference type="PANTHER" id="PTHR13767:SF2">
    <property type="entry name" value="PSEUDOURIDYLATE SYNTHASE TRUB1"/>
    <property type="match status" value="1"/>
</dbReference>
<comment type="caution">
    <text evidence="7">The sequence shown here is derived from an EMBL/GenBank/DDBJ whole genome shotgun (WGS) entry which is preliminary data.</text>
</comment>
<dbReference type="HAMAP" id="MF_01080">
    <property type="entry name" value="TruB_bact"/>
    <property type="match status" value="1"/>
</dbReference>
<dbReference type="SUPFAM" id="SSF55120">
    <property type="entry name" value="Pseudouridine synthase"/>
    <property type="match status" value="1"/>
</dbReference>
<evidence type="ECO:0000256" key="4">
    <source>
        <dbReference type="ARBA" id="ARBA00023235"/>
    </source>
</evidence>
<dbReference type="InterPro" id="IPR012960">
    <property type="entry name" value="Dyskerin-like"/>
</dbReference>
<evidence type="ECO:0000313" key="8">
    <source>
        <dbReference type="Proteomes" id="UP000441772"/>
    </source>
</evidence>
<dbReference type="InterPro" id="IPR015225">
    <property type="entry name" value="tRNA_psdUridine_synth_fam2_C"/>
</dbReference>
<dbReference type="Pfam" id="PF01509">
    <property type="entry name" value="TruB_N"/>
    <property type="match status" value="2"/>
</dbReference>